<dbReference type="Gene3D" id="1.10.510.10">
    <property type="entry name" value="Transferase(Phosphotransferase) domain 1"/>
    <property type="match status" value="1"/>
</dbReference>
<keyword evidence="4 5" id="KW-0067">ATP-binding</keyword>
<dbReference type="OrthoDB" id="339325at2759"/>
<dbReference type="EMBL" id="PNBA02000016">
    <property type="protein sequence ID" value="KAG6396859.1"/>
    <property type="molecule type" value="Genomic_DNA"/>
</dbReference>
<evidence type="ECO:0000256" key="4">
    <source>
        <dbReference type="ARBA" id="ARBA00022840"/>
    </source>
</evidence>
<comment type="caution">
    <text evidence="8">The sequence shown here is derived from an EMBL/GenBank/DDBJ whole genome shotgun (WGS) entry which is preliminary data.</text>
</comment>
<dbReference type="InterPro" id="IPR008271">
    <property type="entry name" value="Ser/Thr_kinase_AS"/>
</dbReference>
<dbReference type="Pfam" id="PF00069">
    <property type="entry name" value="Pkinase"/>
    <property type="match status" value="1"/>
</dbReference>
<gene>
    <name evidence="8" type="ORF">SASPL_143016</name>
</gene>
<dbReference type="GO" id="GO:0005886">
    <property type="term" value="C:plasma membrane"/>
    <property type="evidence" value="ECO:0007669"/>
    <property type="project" value="TreeGrafter"/>
</dbReference>
<dbReference type="SUPFAM" id="SSF56112">
    <property type="entry name" value="Protein kinase-like (PK-like)"/>
    <property type="match status" value="1"/>
</dbReference>
<keyword evidence="9" id="KW-1185">Reference proteome</keyword>
<dbReference type="GO" id="GO:0005524">
    <property type="term" value="F:ATP binding"/>
    <property type="evidence" value="ECO:0007669"/>
    <property type="project" value="UniProtKB-UniRule"/>
</dbReference>
<evidence type="ECO:0000256" key="6">
    <source>
        <dbReference type="RuleBase" id="RU000304"/>
    </source>
</evidence>
<feature type="binding site" evidence="5">
    <location>
        <position position="75"/>
    </location>
    <ligand>
        <name>ATP</name>
        <dbReference type="ChEBI" id="CHEBI:30616"/>
    </ligand>
</feature>
<dbReference type="GO" id="GO:0004674">
    <property type="term" value="F:protein serine/threonine kinase activity"/>
    <property type="evidence" value="ECO:0007669"/>
    <property type="project" value="UniProtKB-KW"/>
</dbReference>
<evidence type="ECO:0000256" key="5">
    <source>
        <dbReference type="PROSITE-ProRule" id="PRU10141"/>
    </source>
</evidence>
<dbReference type="Proteomes" id="UP000298416">
    <property type="component" value="Unassembled WGS sequence"/>
</dbReference>
<keyword evidence="6" id="KW-0723">Serine/threonine-protein kinase</keyword>
<accession>A0A8X8WLX4</accession>
<evidence type="ECO:0000313" key="8">
    <source>
        <dbReference type="EMBL" id="KAG6396859.1"/>
    </source>
</evidence>
<evidence type="ECO:0000256" key="1">
    <source>
        <dbReference type="ARBA" id="ARBA00022679"/>
    </source>
</evidence>
<protein>
    <recommendedName>
        <fullName evidence="7">Protein kinase domain-containing protein</fullName>
    </recommendedName>
</protein>
<dbReference type="PIRSF" id="PIRSF000654">
    <property type="entry name" value="Integrin-linked_kinase"/>
    <property type="match status" value="1"/>
</dbReference>
<keyword evidence="3" id="KW-0418">Kinase</keyword>
<name>A0A8X8WLX4_SALSN</name>
<reference evidence="8" key="2">
    <citation type="submission" date="2020-08" db="EMBL/GenBank/DDBJ databases">
        <title>Plant Genome Project.</title>
        <authorList>
            <person name="Zhang R.-G."/>
        </authorList>
    </citation>
    <scope>NUCLEOTIDE SEQUENCE</scope>
    <source>
        <strain evidence="8">Huo1</strain>
        <tissue evidence="8">Leaf</tissue>
    </source>
</reference>
<comment type="similarity">
    <text evidence="6">Belongs to the protein kinase superfamily.</text>
</comment>
<keyword evidence="2 5" id="KW-0547">Nucleotide-binding</keyword>
<reference evidence="8" key="1">
    <citation type="submission" date="2018-01" db="EMBL/GenBank/DDBJ databases">
        <authorList>
            <person name="Mao J.F."/>
        </authorList>
    </citation>
    <scope>NUCLEOTIDE SEQUENCE</scope>
    <source>
        <strain evidence="8">Huo1</strain>
        <tissue evidence="8">Leaf</tissue>
    </source>
</reference>
<dbReference type="PANTHER" id="PTHR27001">
    <property type="entry name" value="OS01G0253100 PROTEIN"/>
    <property type="match status" value="1"/>
</dbReference>
<dbReference type="Gene3D" id="3.30.200.20">
    <property type="entry name" value="Phosphorylase Kinase, domain 1"/>
    <property type="match status" value="1"/>
</dbReference>
<dbReference type="InterPro" id="IPR017441">
    <property type="entry name" value="Protein_kinase_ATP_BS"/>
</dbReference>
<sequence length="340" mass="36798">MGLVKFLKRKLTKCRSKAAVSVDKSPKHSNSDGGGLRLSYEEIQKLTKDFATVIGYGGFSTVYLAQFRHSAAAVKLYCSSGSSQRVYDAFNQELQILLHICHPNIVKLLGYTEDQGALIMEFVPNGTLHHKLHHAPHAPPLPWNQRAAVAFQLASAIAYLHDTCAPHIVHADVKPSNVLLDGDLNCKLCDFGSARVGFSSAVAASGKRRSAATMITGSPGYTDPLYLRTGLVSKKNDVYSFGVVVLELITGIEAFSPATGERLAARAPALLMDAAEMVDPRLVRGEVDLGEVRAMAELAAKCISETPGIRPSASEILTMMREAIPSLAFMFEKKVAEIRT</sequence>
<dbReference type="PROSITE" id="PS00107">
    <property type="entry name" value="PROTEIN_KINASE_ATP"/>
    <property type="match status" value="1"/>
</dbReference>
<dbReference type="PROSITE" id="PS00108">
    <property type="entry name" value="PROTEIN_KINASE_ST"/>
    <property type="match status" value="1"/>
</dbReference>
<evidence type="ECO:0000256" key="2">
    <source>
        <dbReference type="ARBA" id="ARBA00022741"/>
    </source>
</evidence>
<evidence type="ECO:0000259" key="7">
    <source>
        <dbReference type="PROSITE" id="PS50011"/>
    </source>
</evidence>
<dbReference type="PROSITE" id="PS50011">
    <property type="entry name" value="PROTEIN_KINASE_DOM"/>
    <property type="match status" value="1"/>
</dbReference>
<dbReference type="PANTHER" id="PTHR27001:SF585">
    <property type="entry name" value="OS02G0648100 PROTEIN"/>
    <property type="match status" value="1"/>
</dbReference>
<keyword evidence="1" id="KW-0808">Transferase</keyword>
<evidence type="ECO:0000313" key="9">
    <source>
        <dbReference type="Proteomes" id="UP000298416"/>
    </source>
</evidence>
<dbReference type="InterPro" id="IPR011009">
    <property type="entry name" value="Kinase-like_dom_sf"/>
</dbReference>
<dbReference type="InterPro" id="IPR000719">
    <property type="entry name" value="Prot_kinase_dom"/>
</dbReference>
<organism evidence="8">
    <name type="scientific">Salvia splendens</name>
    <name type="common">Scarlet sage</name>
    <dbReference type="NCBI Taxonomy" id="180675"/>
    <lineage>
        <taxon>Eukaryota</taxon>
        <taxon>Viridiplantae</taxon>
        <taxon>Streptophyta</taxon>
        <taxon>Embryophyta</taxon>
        <taxon>Tracheophyta</taxon>
        <taxon>Spermatophyta</taxon>
        <taxon>Magnoliopsida</taxon>
        <taxon>eudicotyledons</taxon>
        <taxon>Gunneridae</taxon>
        <taxon>Pentapetalae</taxon>
        <taxon>asterids</taxon>
        <taxon>lamiids</taxon>
        <taxon>Lamiales</taxon>
        <taxon>Lamiaceae</taxon>
        <taxon>Nepetoideae</taxon>
        <taxon>Mentheae</taxon>
        <taxon>Salviinae</taxon>
        <taxon>Salvia</taxon>
        <taxon>Salvia subgen. Calosphace</taxon>
        <taxon>core Calosphace</taxon>
    </lineage>
</organism>
<dbReference type="AlphaFoldDB" id="A0A8X8WLX4"/>
<proteinExistence type="inferred from homology"/>
<feature type="domain" description="Protein kinase" evidence="7">
    <location>
        <begin position="48"/>
        <end position="324"/>
    </location>
</feature>
<evidence type="ECO:0000256" key="3">
    <source>
        <dbReference type="ARBA" id="ARBA00022777"/>
    </source>
</evidence>
<dbReference type="SMART" id="SM00220">
    <property type="entry name" value="S_TKc"/>
    <property type="match status" value="1"/>
</dbReference>